<evidence type="ECO:0008006" key="4">
    <source>
        <dbReference type="Google" id="ProtNLM"/>
    </source>
</evidence>
<evidence type="ECO:0000313" key="3">
    <source>
        <dbReference type="Proteomes" id="UP001500604"/>
    </source>
</evidence>
<reference evidence="3" key="1">
    <citation type="journal article" date="2019" name="Int. J. Syst. Evol. Microbiol.">
        <title>The Global Catalogue of Microorganisms (GCM) 10K type strain sequencing project: providing services to taxonomists for standard genome sequencing and annotation.</title>
        <authorList>
            <consortium name="The Broad Institute Genomics Platform"/>
            <consortium name="The Broad Institute Genome Sequencing Center for Infectious Disease"/>
            <person name="Wu L."/>
            <person name="Ma J."/>
        </authorList>
    </citation>
    <scope>NUCLEOTIDE SEQUENCE [LARGE SCALE GENOMIC DNA]</scope>
    <source>
        <strain evidence="3">JCM 17805</strain>
    </source>
</reference>
<dbReference type="EMBL" id="BAABFL010000474">
    <property type="protein sequence ID" value="GAA4652392.1"/>
    <property type="molecule type" value="Genomic_DNA"/>
</dbReference>
<organism evidence="2 3">
    <name type="scientific">Kistimonas scapharcae</name>
    <dbReference type="NCBI Taxonomy" id="1036133"/>
    <lineage>
        <taxon>Bacteria</taxon>
        <taxon>Pseudomonadati</taxon>
        <taxon>Pseudomonadota</taxon>
        <taxon>Gammaproteobacteria</taxon>
        <taxon>Oceanospirillales</taxon>
        <taxon>Endozoicomonadaceae</taxon>
        <taxon>Kistimonas</taxon>
    </lineage>
</organism>
<evidence type="ECO:0000256" key="1">
    <source>
        <dbReference type="SAM" id="MobiDB-lite"/>
    </source>
</evidence>
<accession>A0ABP8V929</accession>
<dbReference type="Pfam" id="PF16463">
    <property type="entry name" value="Phage_TTP_13"/>
    <property type="match status" value="1"/>
</dbReference>
<sequence>MAASTTARLGAGTVLSFEDPANSGTFIELANATAIGATGEQGEFVETTPISATTRTYIGGMKTPPDKEITLNDVPGDTDQEKFLTAARNGETVSMKVTFSTGRTGSFSLVLSGYQVNEPTNNEAVTVTVFGKQSGDTTWTVSA</sequence>
<feature type="region of interest" description="Disordered" evidence="1">
    <location>
        <begin position="56"/>
        <end position="77"/>
    </location>
</feature>
<evidence type="ECO:0000313" key="2">
    <source>
        <dbReference type="EMBL" id="GAA4652392.1"/>
    </source>
</evidence>
<gene>
    <name evidence="2" type="ORF">GCM10023116_46760</name>
</gene>
<dbReference type="RefSeq" id="WP_345198946.1">
    <property type="nucleotide sequence ID" value="NZ_BAABFL010000474.1"/>
</dbReference>
<comment type="caution">
    <text evidence="2">The sequence shown here is derived from an EMBL/GenBank/DDBJ whole genome shotgun (WGS) entry which is preliminary data.</text>
</comment>
<dbReference type="InterPro" id="IPR032493">
    <property type="entry name" value="Phage_TTP_13"/>
</dbReference>
<dbReference type="Gene3D" id="4.10.410.40">
    <property type="match status" value="1"/>
</dbReference>
<keyword evidence="3" id="KW-1185">Reference proteome</keyword>
<protein>
    <recommendedName>
        <fullName evidence="4">Phage tail protein</fullName>
    </recommendedName>
</protein>
<name>A0ABP8V929_9GAMM</name>
<proteinExistence type="predicted"/>
<dbReference type="Proteomes" id="UP001500604">
    <property type="component" value="Unassembled WGS sequence"/>
</dbReference>